<accession>A0A2P2PFM1</accession>
<proteinExistence type="predicted"/>
<dbReference type="AlphaFoldDB" id="A0A2P2PFM1"/>
<evidence type="ECO:0000313" key="1">
    <source>
        <dbReference type="EMBL" id="MBX53533.1"/>
    </source>
</evidence>
<dbReference type="EMBL" id="GGEC01073049">
    <property type="protein sequence ID" value="MBX53533.1"/>
    <property type="molecule type" value="Transcribed_RNA"/>
</dbReference>
<organism evidence="1">
    <name type="scientific">Rhizophora mucronata</name>
    <name type="common">Asiatic mangrove</name>
    <dbReference type="NCBI Taxonomy" id="61149"/>
    <lineage>
        <taxon>Eukaryota</taxon>
        <taxon>Viridiplantae</taxon>
        <taxon>Streptophyta</taxon>
        <taxon>Embryophyta</taxon>
        <taxon>Tracheophyta</taxon>
        <taxon>Spermatophyta</taxon>
        <taxon>Magnoliopsida</taxon>
        <taxon>eudicotyledons</taxon>
        <taxon>Gunneridae</taxon>
        <taxon>Pentapetalae</taxon>
        <taxon>rosids</taxon>
        <taxon>fabids</taxon>
        <taxon>Malpighiales</taxon>
        <taxon>Rhizophoraceae</taxon>
        <taxon>Rhizophora</taxon>
    </lineage>
</organism>
<name>A0A2P2PFM1_RHIMU</name>
<sequence length="38" mass="4469">MVRFFYYDLEVTGLSHRNSFFVEIRIRLGIVPSPNPTP</sequence>
<protein>
    <submittedName>
        <fullName evidence="1">Uncharacterized protein</fullName>
    </submittedName>
</protein>
<reference evidence="1" key="1">
    <citation type="submission" date="2018-02" db="EMBL/GenBank/DDBJ databases">
        <title>Rhizophora mucronata_Transcriptome.</title>
        <authorList>
            <person name="Meera S.P."/>
            <person name="Sreeshan A."/>
            <person name="Augustine A."/>
        </authorList>
    </citation>
    <scope>NUCLEOTIDE SEQUENCE</scope>
    <source>
        <tissue evidence="1">Leaf</tissue>
    </source>
</reference>